<name>A0A0E4BJG8_9BRAD</name>
<evidence type="ECO:0000313" key="2">
    <source>
        <dbReference type="EMBL" id="BAR53671.1"/>
    </source>
</evidence>
<proteinExistence type="predicted"/>
<organism evidence="2 3">
    <name type="scientific">Bradyrhizobium diazoefficiens</name>
    <dbReference type="NCBI Taxonomy" id="1355477"/>
    <lineage>
        <taxon>Bacteria</taxon>
        <taxon>Pseudomonadati</taxon>
        <taxon>Pseudomonadota</taxon>
        <taxon>Alphaproteobacteria</taxon>
        <taxon>Hyphomicrobiales</taxon>
        <taxon>Nitrobacteraceae</taxon>
        <taxon>Bradyrhizobium</taxon>
    </lineage>
</organism>
<protein>
    <submittedName>
        <fullName evidence="2">Uncharacterized protein</fullName>
    </submittedName>
</protein>
<reference evidence="2 3" key="1">
    <citation type="submission" date="2014-11" db="EMBL/GenBank/DDBJ databases">
        <title>Symbiosis island explosion on the genome of extra-slow-growing strains of soybean bradyrhizobia with massive insertion sequences.</title>
        <authorList>
            <person name="Iida T."/>
            <person name="Minamisawa K."/>
        </authorList>
    </citation>
    <scope>NUCLEOTIDE SEQUENCE [LARGE SCALE GENOMIC DNA]</scope>
    <source>
        <strain evidence="2 3">NK6</strain>
    </source>
</reference>
<dbReference type="EMBL" id="AP014685">
    <property type="protein sequence ID" value="BAR53671.1"/>
    <property type="molecule type" value="Genomic_DNA"/>
</dbReference>
<dbReference type="AlphaFoldDB" id="A0A0E4BJG8"/>
<accession>A0A0E4BJG8</accession>
<dbReference type="Proteomes" id="UP000063308">
    <property type="component" value="Chromosome"/>
</dbReference>
<feature type="region of interest" description="Disordered" evidence="1">
    <location>
        <begin position="14"/>
        <end position="41"/>
    </location>
</feature>
<evidence type="ECO:0000313" key="3">
    <source>
        <dbReference type="Proteomes" id="UP000063308"/>
    </source>
</evidence>
<gene>
    <name evidence="2" type="ORF">NK6_486</name>
</gene>
<sequence>MRLIGLGAPRNCCRALRPHPEEPARRRPSRRMRRRETAYIE</sequence>
<evidence type="ECO:0000256" key="1">
    <source>
        <dbReference type="SAM" id="MobiDB-lite"/>
    </source>
</evidence>